<dbReference type="GO" id="GO:0008270">
    <property type="term" value="F:zinc ion binding"/>
    <property type="evidence" value="ECO:0007669"/>
    <property type="project" value="UniProtKB-KW"/>
</dbReference>
<gene>
    <name evidence="6" type="ORF">K9W45_10895</name>
</gene>
<dbReference type="PANTHER" id="PTHR35864:SF1">
    <property type="entry name" value="ZINC METALLOPROTEASE YWHC-RELATED"/>
    <property type="match status" value="1"/>
</dbReference>
<dbReference type="Pfam" id="PF01428">
    <property type="entry name" value="zf-AN1"/>
    <property type="match status" value="1"/>
</dbReference>
<evidence type="ECO:0000256" key="2">
    <source>
        <dbReference type="ARBA" id="ARBA00022771"/>
    </source>
</evidence>
<dbReference type="PANTHER" id="PTHR35864">
    <property type="entry name" value="ZINC METALLOPROTEASE MJ0611-RELATED"/>
    <property type="match status" value="1"/>
</dbReference>
<dbReference type="SMART" id="SM00154">
    <property type="entry name" value="ZnF_AN1"/>
    <property type="match status" value="1"/>
</dbReference>
<keyword evidence="4" id="KW-0812">Transmembrane</keyword>
<accession>A0A9Y1BK21</accession>
<feature type="transmembrane region" description="Helical" evidence="4">
    <location>
        <begin position="177"/>
        <end position="201"/>
    </location>
</feature>
<proteinExistence type="predicted"/>
<dbReference type="AlphaFoldDB" id="A0A9Y1BK21"/>
<dbReference type="SUPFAM" id="SSF118310">
    <property type="entry name" value="AN1-like Zinc finger"/>
    <property type="match status" value="1"/>
</dbReference>
<feature type="transmembrane region" description="Helical" evidence="4">
    <location>
        <begin position="286"/>
        <end position="305"/>
    </location>
</feature>
<sequence>MKCDYPNCNRDEDILFYCRYCHHSFCEEHRDPQNHQCPIFLGQSFPEQAETVAQATSAIMTGIQKAAEYVQKQAQQAYYDQLSRLDNKSKKELITRRLLASPDIFSLGSEALDLIFGFGLIILVFGISEFIFERNYWGFIISGILIGTAFLPHELAHKFVAIKKGQFARYVLWTKGILFTLFTLIFQIGLIVPGFVAIVPLDPRRKMTKKEGGLVALAGPAINAIIGGVSLIIGLLIKFAILPLTFSPIFENIFLKITLFNGLIALFNCIPLWQLDGKKILNWNKFAYAAILAANVLIIIPPLMLSTNLF</sequence>
<feature type="domain" description="AN1-type" evidence="5">
    <location>
        <begin position="3"/>
        <end position="42"/>
    </location>
</feature>
<keyword evidence="4" id="KW-1133">Transmembrane helix</keyword>
<evidence type="ECO:0000313" key="6">
    <source>
        <dbReference type="EMBL" id="UJG40335.1"/>
    </source>
</evidence>
<evidence type="ECO:0000256" key="4">
    <source>
        <dbReference type="SAM" id="Phobius"/>
    </source>
</evidence>
<dbReference type="InterPro" id="IPR000058">
    <property type="entry name" value="Znf_AN1"/>
</dbReference>
<feature type="transmembrane region" description="Helical" evidence="4">
    <location>
        <begin position="253"/>
        <end position="274"/>
    </location>
</feature>
<protein>
    <recommendedName>
        <fullName evidence="5">AN1-type domain-containing protein</fullName>
    </recommendedName>
</protein>
<organism evidence="6">
    <name type="scientific">Candidatus Heimdallarchaeum aukensis</name>
    <dbReference type="NCBI Taxonomy" id="2876573"/>
    <lineage>
        <taxon>Archaea</taxon>
        <taxon>Promethearchaeati</taxon>
        <taxon>Candidatus Heimdallarchaeota</taxon>
        <taxon>Candidatus Heimdallarchaeia (ex Rinke et al. 2021) (nom. nud.)</taxon>
        <taxon>Candidatus Heimdallarchaeales</taxon>
        <taxon>Candidatus Heimdallarchaeaceae</taxon>
        <taxon>Candidatus Heimdallarchaeum</taxon>
    </lineage>
</organism>
<keyword evidence="3" id="KW-0862">Zinc</keyword>
<dbReference type="EMBL" id="CP084166">
    <property type="protein sequence ID" value="UJG40335.1"/>
    <property type="molecule type" value="Genomic_DNA"/>
</dbReference>
<dbReference type="InterPro" id="IPR052348">
    <property type="entry name" value="Metallopeptidase_M50B"/>
</dbReference>
<evidence type="ECO:0000256" key="3">
    <source>
        <dbReference type="ARBA" id="ARBA00022833"/>
    </source>
</evidence>
<dbReference type="InterPro" id="IPR035896">
    <property type="entry name" value="AN1-like_Znf"/>
</dbReference>
<keyword evidence="1" id="KW-0479">Metal-binding</keyword>
<keyword evidence="4" id="KW-0472">Membrane</keyword>
<feature type="transmembrane region" description="Helical" evidence="4">
    <location>
        <begin position="137"/>
        <end position="156"/>
    </location>
</feature>
<dbReference type="Proteomes" id="UP001201020">
    <property type="component" value="Chromosome"/>
</dbReference>
<name>A0A9Y1BK21_9ARCH</name>
<feature type="transmembrane region" description="Helical" evidence="4">
    <location>
        <begin position="221"/>
        <end position="241"/>
    </location>
</feature>
<evidence type="ECO:0000256" key="1">
    <source>
        <dbReference type="ARBA" id="ARBA00022723"/>
    </source>
</evidence>
<feature type="transmembrane region" description="Helical" evidence="4">
    <location>
        <begin position="111"/>
        <end position="131"/>
    </location>
</feature>
<dbReference type="CDD" id="cd05709">
    <property type="entry name" value="S2P-M50"/>
    <property type="match status" value="1"/>
</dbReference>
<keyword evidence="2" id="KW-0863">Zinc-finger</keyword>
<reference evidence="6" key="1">
    <citation type="journal article" date="2022" name="Nat. Microbiol.">
        <title>Unique mobile elements and scalable gene flow at the prokaryote-eukaryote boundary revealed by circularized Asgard archaea genomes.</title>
        <authorList>
            <person name="Wu F."/>
            <person name="Speth D.R."/>
            <person name="Philosof A."/>
            <person name="Cremiere A."/>
            <person name="Narayanan A."/>
            <person name="Barco R.A."/>
            <person name="Connon S.A."/>
            <person name="Amend J.P."/>
            <person name="Antoshechkin I.A."/>
            <person name="Orphan V.J."/>
        </authorList>
    </citation>
    <scope>NUCLEOTIDE SEQUENCE</scope>
    <source>
        <strain evidence="6">PM71</strain>
    </source>
</reference>
<dbReference type="Gene3D" id="4.10.1110.10">
    <property type="entry name" value="AN1-like Zinc finger"/>
    <property type="match status" value="1"/>
</dbReference>
<evidence type="ECO:0000259" key="5">
    <source>
        <dbReference type="SMART" id="SM00154"/>
    </source>
</evidence>